<evidence type="ECO:0000256" key="1">
    <source>
        <dbReference type="SAM" id="MobiDB-lite"/>
    </source>
</evidence>
<comment type="caution">
    <text evidence="2">The sequence shown here is derived from an EMBL/GenBank/DDBJ whole genome shotgun (WGS) entry which is preliminary data.</text>
</comment>
<gene>
    <name evidence="2" type="ORF">D6D01_03077</name>
</gene>
<feature type="region of interest" description="Disordered" evidence="1">
    <location>
        <begin position="123"/>
        <end position="168"/>
    </location>
</feature>
<feature type="compositionally biased region" description="Basic and acidic residues" evidence="1">
    <location>
        <begin position="137"/>
        <end position="154"/>
    </location>
</feature>
<sequence length="203" mass="22860">PSSLGPRVNAAARHLTSSSPSLVLVAKKADSNVWGCFNNSSSLKIPRQLMYETLQYTEIKRMSLLLWATIVAFFDIPDNVKEKSIRFQYLVSTLARISSNLASQYKSSEGALTRKTSTALTENAESPLYHKQVQKKSKTEDDLESEAKRAKNDGHTLGSPPVTHSIGERKRLAYGLRRHHRKGLQIQSRKRKAVHLARYKDIL</sequence>
<dbReference type="EMBL" id="QZBD01000079">
    <property type="protein sequence ID" value="THY30954.1"/>
    <property type="molecule type" value="Genomic_DNA"/>
</dbReference>
<organism evidence="2 3">
    <name type="scientific">Aureobasidium pullulans</name>
    <name type="common">Black yeast</name>
    <name type="synonym">Pullularia pullulans</name>
    <dbReference type="NCBI Taxonomy" id="5580"/>
    <lineage>
        <taxon>Eukaryota</taxon>
        <taxon>Fungi</taxon>
        <taxon>Dikarya</taxon>
        <taxon>Ascomycota</taxon>
        <taxon>Pezizomycotina</taxon>
        <taxon>Dothideomycetes</taxon>
        <taxon>Dothideomycetidae</taxon>
        <taxon>Dothideales</taxon>
        <taxon>Saccotheciaceae</taxon>
        <taxon>Aureobasidium</taxon>
    </lineage>
</organism>
<accession>A0A4S9LP09</accession>
<reference evidence="2 3" key="1">
    <citation type="submission" date="2018-10" db="EMBL/GenBank/DDBJ databases">
        <title>Fifty Aureobasidium pullulans genomes reveal a recombining polyextremotolerant generalist.</title>
        <authorList>
            <person name="Gostincar C."/>
            <person name="Turk M."/>
            <person name="Zajc J."/>
            <person name="Gunde-Cimerman N."/>
        </authorList>
    </citation>
    <scope>NUCLEOTIDE SEQUENCE [LARGE SCALE GENOMIC DNA]</scope>
    <source>
        <strain evidence="2 3">EXF-6604</strain>
    </source>
</reference>
<protein>
    <submittedName>
        <fullName evidence="2">Uncharacterized protein</fullName>
    </submittedName>
</protein>
<evidence type="ECO:0000313" key="3">
    <source>
        <dbReference type="Proteomes" id="UP000306584"/>
    </source>
</evidence>
<feature type="non-terminal residue" evidence="2">
    <location>
        <position position="1"/>
    </location>
</feature>
<name>A0A4S9LP09_AURPU</name>
<dbReference type="AlphaFoldDB" id="A0A4S9LP09"/>
<dbReference type="Proteomes" id="UP000306584">
    <property type="component" value="Unassembled WGS sequence"/>
</dbReference>
<evidence type="ECO:0000313" key="2">
    <source>
        <dbReference type="EMBL" id="THY30954.1"/>
    </source>
</evidence>
<proteinExistence type="predicted"/>